<dbReference type="EMBL" id="CARXXK010000002">
    <property type="protein sequence ID" value="CAI6356268.1"/>
    <property type="molecule type" value="Genomic_DNA"/>
</dbReference>
<organism evidence="1 2">
    <name type="scientific">Macrosiphum euphorbiae</name>
    <name type="common">potato aphid</name>
    <dbReference type="NCBI Taxonomy" id="13131"/>
    <lineage>
        <taxon>Eukaryota</taxon>
        <taxon>Metazoa</taxon>
        <taxon>Ecdysozoa</taxon>
        <taxon>Arthropoda</taxon>
        <taxon>Hexapoda</taxon>
        <taxon>Insecta</taxon>
        <taxon>Pterygota</taxon>
        <taxon>Neoptera</taxon>
        <taxon>Paraneoptera</taxon>
        <taxon>Hemiptera</taxon>
        <taxon>Sternorrhyncha</taxon>
        <taxon>Aphidomorpha</taxon>
        <taxon>Aphidoidea</taxon>
        <taxon>Aphididae</taxon>
        <taxon>Macrosiphini</taxon>
        <taxon>Macrosiphum</taxon>
    </lineage>
</organism>
<comment type="caution">
    <text evidence="1">The sequence shown here is derived from an EMBL/GenBank/DDBJ whole genome shotgun (WGS) entry which is preliminary data.</text>
</comment>
<dbReference type="Proteomes" id="UP001160148">
    <property type="component" value="Unassembled WGS sequence"/>
</dbReference>
<proteinExistence type="predicted"/>
<name>A0AAV0WKA5_9HEMI</name>
<dbReference type="AlphaFoldDB" id="A0AAV0WKA5"/>
<gene>
    <name evidence="1" type="ORF">MEUPH1_LOCUS12018</name>
</gene>
<protein>
    <submittedName>
        <fullName evidence="1">Uncharacterized protein</fullName>
    </submittedName>
</protein>
<keyword evidence="2" id="KW-1185">Reference proteome</keyword>
<evidence type="ECO:0000313" key="1">
    <source>
        <dbReference type="EMBL" id="CAI6356268.1"/>
    </source>
</evidence>
<accession>A0AAV0WKA5</accession>
<sequence>MCSEKISNECSPKSKYLRPRVKQPHLPLPTSFKYHQIRGYRYSWSLQLAKSYLLSWTCVQLWHTLTKHMKKYKHMRTTTTSRL</sequence>
<evidence type="ECO:0000313" key="2">
    <source>
        <dbReference type="Proteomes" id="UP001160148"/>
    </source>
</evidence>
<reference evidence="1 2" key="1">
    <citation type="submission" date="2023-01" db="EMBL/GenBank/DDBJ databases">
        <authorList>
            <person name="Whitehead M."/>
        </authorList>
    </citation>
    <scope>NUCLEOTIDE SEQUENCE [LARGE SCALE GENOMIC DNA]</scope>
</reference>